<dbReference type="SMART" id="SM00546">
    <property type="entry name" value="CUE"/>
    <property type="match status" value="1"/>
</dbReference>
<dbReference type="PaxDb" id="10116-ENSRNOP00000060720"/>
<reference evidence="3" key="2">
    <citation type="submission" date="2024-01" db="EMBL/GenBank/DDBJ databases">
        <title>GRCr8: a new rat reference genome assembly contstructed from accurate long reads and long range scaffolding.</title>
        <authorList>
            <person name="Doris P.A."/>
            <person name="Kalbfleisch T."/>
            <person name="Li K."/>
            <person name="Howe K."/>
            <person name="Wood J."/>
        </authorList>
    </citation>
    <scope>NUCLEOTIDE SEQUENCE [LARGE SCALE GENOMIC DNA]</scope>
    <source>
        <strain evidence="3">Brown Norway</strain>
    </source>
</reference>
<sequence>MPALPLDQLQITHKDPKTGKLRTSAALHPEQKADRYFVLYKPPPKDNIPALVEEYLERANFVANDLDWLLALPHDKFWCQVIFDESLQKCLDSYLHYVPRKFDEWVAPTPEVADMQKHLHRSVFLTFLRMSTHKESKDHFISPSAFGEILYNNFLFDIPKILDLCVLFGKGNSPLLQKMIGKSDGGPGEIGQEKWPSELGSVFSNILQHCGLQGDGINTIPQKLGERPRLTPSDMPLLELKDIVLYLCDTSTTLWAFLDIFPLACQTFQKHDFCYRLASFYEMAIPEIESAIKKRRLEDSKLLGDMWQRLSHSKKKLMEVFHTILNQICLLPILESSCDNIQGFIEEFLQIFSSLLQEKRFLRDYDSFFPVAEDISLLQQASSALDETRTTYILQAVEGAWEGVDRQKIKDIKDPSRAKDSNNGVTMTAEPVSEMPSQLENSEDDEECMGAAAAVGPAVSGVELDSLISQVKDLLPDLGEGFILACLEHYSYDSERVINNILEDRLAPELSQLDRSLERQVKPDPTPLLSSRHNVFQNDEFDVFSRDSVDLSRVHKGRRKEETVRSLVNDKQAVVAQWQRYQKYSVIVEEVPLQPGEYQADDYEDEYDDTYDGNQVGANDADSDDELISRRPFTIPQVLRTKMPVEGQEEECDEEDEVEEEAPKPDHFIQDPAVLREKAEARRIAFLARKGYRPENSTAVTGGPRGHGQSRETTQERRKKEANKAARANHSRRTMADRKRNKGMIPS</sequence>
<name>D3ZPJ9_RAT</name>
<feature type="region of interest" description="Disordered" evidence="1">
    <location>
        <begin position="414"/>
        <end position="436"/>
    </location>
</feature>
<dbReference type="Gene3D" id="1.10.8.10">
    <property type="entry name" value="DNA helicase RuvA subunit, C-terminal domain"/>
    <property type="match status" value="1"/>
</dbReference>
<accession>D3ZPJ9</accession>
<dbReference type="jPOST" id="D3ZPJ9"/>
<dbReference type="PROSITE" id="PS51140">
    <property type="entry name" value="CUE"/>
    <property type="match status" value="1"/>
</dbReference>
<dbReference type="Proteomes" id="UP000002494">
    <property type="component" value="Chromosome 14"/>
</dbReference>
<dbReference type="InterPro" id="IPR041800">
    <property type="entry name" value="ASCC2_CUE"/>
</dbReference>
<dbReference type="PANTHER" id="PTHR21494:SF0">
    <property type="entry name" value="ACTIVATING SIGNAL COINTEGRATOR 1 COMPLEX SUBUNIT 2"/>
    <property type="match status" value="1"/>
</dbReference>
<evidence type="ECO:0000313" key="5">
    <source>
        <dbReference type="RGD" id="1561422"/>
    </source>
</evidence>
<dbReference type="GO" id="GO:0043130">
    <property type="term" value="F:ubiquitin binding"/>
    <property type="evidence" value="ECO:0007669"/>
    <property type="project" value="InterPro"/>
</dbReference>
<keyword evidence="6" id="KW-1267">Proteomics identification</keyword>
<dbReference type="InterPro" id="IPR052586">
    <property type="entry name" value="ASCC2"/>
</dbReference>
<dbReference type="STRING" id="10116.ENSRNOP00000060720"/>
<gene>
    <name evidence="3 5" type="primary">Ascc2</name>
</gene>
<dbReference type="HOGENOM" id="CLU_012749_0_0_1"/>
<dbReference type="AlphaFoldDB" id="D3ZPJ9"/>
<dbReference type="GeneTree" id="ENSGT00390000018806"/>
<feature type="domain" description="CUE" evidence="2">
    <location>
        <begin position="463"/>
        <end position="506"/>
    </location>
</feature>
<evidence type="ECO:0007829" key="7">
    <source>
        <dbReference type="PubMed" id="22673903"/>
    </source>
</evidence>
<dbReference type="Bgee" id="ENSRNOG00000007349">
    <property type="expression patterns" value="Expressed in testis and 19 other cell types or tissues"/>
</dbReference>
<keyword evidence="4" id="KW-1185">Reference proteome</keyword>
<dbReference type="CDD" id="cd14364">
    <property type="entry name" value="CUE_ASCC2"/>
    <property type="match status" value="1"/>
</dbReference>
<dbReference type="PeptideAtlas" id="D3ZPJ9"/>
<dbReference type="VEuPathDB" id="HostDB:ENSRNOG00000007349"/>
<dbReference type="Ensembl" id="ENSRNOT00000065188.5">
    <property type="protein sequence ID" value="ENSRNOP00000060720.4"/>
    <property type="gene ID" value="ENSRNOG00000007349.9"/>
</dbReference>
<dbReference type="Pfam" id="PF02845">
    <property type="entry name" value="CUE"/>
    <property type="match status" value="1"/>
</dbReference>
<feature type="region of interest" description="Disordered" evidence="1">
    <location>
        <begin position="604"/>
        <end position="672"/>
    </location>
</feature>
<proteinExistence type="evidence at protein level"/>
<dbReference type="RGD" id="1561422">
    <property type="gene designation" value="Ascc2"/>
</dbReference>
<evidence type="ECO:0000259" key="2">
    <source>
        <dbReference type="PROSITE" id="PS51140"/>
    </source>
</evidence>
<protein>
    <submittedName>
        <fullName evidence="3">Activating signal cointegrator 1 complex subunit 2</fullName>
    </submittedName>
</protein>
<dbReference type="InterPro" id="IPR003892">
    <property type="entry name" value="CUE"/>
</dbReference>
<evidence type="ECO:0007829" key="6">
    <source>
        <dbReference type="PeptideAtlas" id="D3ZPJ9"/>
    </source>
</evidence>
<reference evidence="3" key="4">
    <citation type="submission" date="2025-09" db="UniProtKB">
        <authorList>
            <consortium name="Ensembl"/>
        </authorList>
    </citation>
    <scope>IDENTIFICATION</scope>
    <source>
        <strain evidence="3">Brown Norway</strain>
    </source>
</reference>
<evidence type="ECO:0000256" key="1">
    <source>
        <dbReference type="SAM" id="MobiDB-lite"/>
    </source>
</evidence>
<evidence type="ECO:0000313" key="4">
    <source>
        <dbReference type="Proteomes" id="UP000002494"/>
    </source>
</evidence>
<organism evidence="3 4">
    <name type="scientific">Rattus norvegicus</name>
    <name type="common">Rat</name>
    <dbReference type="NCBI Taxonomy" id="10116"/>
    <lineage>
        <taxon>Eukaryota</taxon>
        <taxon>Metazoa</taxon>
        <taxon>Chordata</taxon>
        <taxon>Craniata</taxon>
        <taxon>Vertebrata</taxon>
        <taxon>Euteleostomi</taxon>
        <taxon>Mammalia</taxon>
        <taxon>Eutheria</taxon>
        <taxon>Euarchontoglires</taxon>
        <taxon>Glires</taxon>
        <taxon>Rodentia</taxon>
        <taxon>Myomorpha</taxon>
        <taxon>Muroidea</taxon>
        <taxon>Muridae</taxon>
        <taxon>Murinae</taxon>
        <taxon>Rattus</taxon>
    </lineage>
</organism>
<feature type="region of interest" description="Disordered" evidence="1">
    <location>
        <begin position="688"/>
        <end position="747"/>
    </location>
</feature>
<dbReference type="AGR" id="RGD:1561422"/>
<dbReference type="PANTHER" id="PTHR21494">
    <property type="entry name" value="ACTIVATING SIGNAL COINTEGRATOR 1 COMPLEX SUBUNIT 2 ASC-1 COMPLEX SUBUNIT P100"/>
    <property type="match status" value="1"/>
</dbReference>
<dbReference type="InterPro" id="IPR009060">
    <property type="entry name" value="UBA-like_sf"/>
</dbReference>
<feature type="compositionally biased region" description="Basic and acidic residues" evidence="1">
    <location>
        <begin position="709"/>
        <end position="724"/>
    </location>
</feature>
<feature type="compositionally biased region" description="Acidic residues" evidence="1">
    <location>
        <begin position="647"/>
        <end position="660"/>
    </location>
</feature>
<feature type="compositionally biased region" description="Basic and acidic residues" evidence="1">
    <location>
        <begin position="661"/>
        <end position="672"/>
    </location>
</feature>
<evidence type="ECO:0000313" key="3">
    <source>
        <dbReference type="Ensembl" id="ENSRNOP00000060720.4"/>
    </source>
</evidence>
<reference evidence="7" key="1">
    <citation type="journal article" date="2012" name="Nat. Commun.">
        <title>Quantitative maps of protein phosphorylation sites across 14 different rat organs and tissues.</title>
        <authorList>
            <person name="Lundby A."/>
            <person name="Secher A."/>
            <person name="Lage K."/>
            <person name="Nordsborg N.B."/>
            <person name="Dmytriyev A."/>
            <person name="Lundby C."/>
            <person name="Olsen J.V."/>
        </authorList>
    </citation>
    <scope>IDENTIFICATION BY MASS SPECTROMETRY [LARGE SCALE ANALYSIS]</scope>
</reference>
<reference evidence="3" key="3">
    <citation type="submission" date="2025-08" db="UniProtKB">
        <authorList>
            <consortium name="Ensembl"/>
        </authorList>
    </citation>
    <scope>IDENTIFICATION</scope>
    <source>
        <strain evidence="3">Brown Norway</strain>
    </source>
</reference>
<dbReference type="SUPFAM" id="SSF46934">
    <property type="entry name" value="UBA-like"/>
    <property type="match status" value="1"/>
</dbReference>
<dbReference type="eggNOG" id="KOG4501">
    <property type="taxonomic scope" value="Eukaryota"/>
</dbReference>
<dbReference type="InParanoid" id="D3ZPJ9"/>